<evidence type="ECO:0000313" key="1">
    <source>
        <dbReference type="EMBL" id="KIM89966.1"/>
    </source>
</evidence>
<dbReference type="EMBL" id="KN832974">
    <property type="protein sequence ID" value="KIM89966.1"/>
    <property type="molecule type" value="Genomic_DNA"/>
</dbReference>
<sequence>MASRLENLDKSILRIIAFFHFTSASLGTPQVLQLLMVSNTIRKALNLQACPGLYADVFYVYFDAALQRVLYPSLTVDRLAPELVHRLHVLRRVHILEFSEQHLQTDLWTVYLMVLEGGGRNEAQLAMAGISRFVFTLIRRRFGEEYTRYGRPLMNEINALALWLACLTTSPHTFANETRKGRDELYDLIRPFAIISANCRQDGFLASQNFSGRSAALSDLSFGIGTSDLSSQGVCEVLLYSERRRMSCPSISSASIFLAFLLKDISPLDAPSHLPETLQRKGLTLEDYALILESKTPNIADRPCQIPLHLDGLIYKDDFSRAVRNSPPGFFFQFQTRAHAPGVLTGVWEGQFMTSQPAISDCGPPYSDFISRHPIQFFLNEEFDSCPEGALPGNVVGINNIQHDEDAMITGESHGTYDQACGGFRYVGKVRLRDGLIVLKRESVQKSADPACHGSWIFEGYVHARCALIGRWYGATQSANDTRSEGVFCMSKRPDVLVRDTSWSSRL</sequence>
<dbReference type="InParanoid" id="A0A0C3GH61"/>
<dbReference type="HOGENOM" id="CLU_011151_0_1_1"/>
<proteinExistence type="predicted"/>
<accession>A0A0C3GH61</accession>
<evidence type="ECO:0000313" key="2">
    <source>
        <dbReference type="Proteomes" id="UP000054166"/>
    </source>
</evidence>
<protein>
    <submittedName>
        <fullName evidence="1">Uncharacterized protein</fullName>
    </submittedName>
</protein>
<dbReference type="OrthoDB" id="3007819at2759"/>
<dbReference type="AlphaFoldDB" id="A0A0C3GH61"/>
<keyword evidence="2" id="KW-1185">Reference proteome</keyword>
<reference evidence="2" key="2">
    <citation type="submission" date="2015-01" db="EMBL/GenBank/DDBJ databases">
        <title>Evolutionary Origins and Diversification of the Mycorrhizal Mutualists.</title>
        <authorList>
            <consortium name="DOE Joint Genome Institute"/>
            <consortium name="Mycorrhizal Genomics Consortium"/>
            <person name="Kohler A."/>
            <person name="Kuo A."/>
            <person name="Nagy L.G."/>
            <person name="Floudas D."/>
            <person name="Copeland A."/>
            <person name="Barry K.W."/>
            <person name="Cichocki N."/>
            <person name="Veneault-Fourrey C."/>
            <person name="LaButti K."/>
            <person name="Lindquist E.A."/>
            <person name="Lipzen A."/>
            <person name="Lundell T."/>
            <person name="Morin E."/>
            <person name="Murat C."/>
            <person name="Riley R."/>
            <person name="Ohm R."/>
            <person name="Sun H."/>
            <person name="Tunlid A."/>
            <person name="Henrissat B."/>
            <person name="Grigoriev I.V."/>
            <person name="Hibbett D.S."/>
            <person name="Martin F."/>
        </authorList>
    </citation>
    <scope>NUCLEOTIDE SEQUENCE [LARGE SCALE GENOMIC DNA]</scope>
    <source>
        <strain evidence="2">F 1598</strain>
    </source>
</reference>
<dbReference type="Proteomes" id="UP000054166">
    <property type="component" value="Unassembled WGS sequence"/>
</dbReference>
<name>A0A0C3GH61_PILCF</name>
<gene>
    <name evidence="1" type="ORF">PILCRDRAFT_812758</name>
</gene>
<organism evidence="1 2">
    <name type="scientific">Piloderma croceum (strain F 1598)</name>
    <dbReference type="NCBI Taxonomy" id="765440"/>
    <lineage>
        <taxon>Eukaryota</taxon>
        <taxon>Fungi</taxon>
        <taxon>Dikarya</taxon>
        <taxon>Basidiomycota</taxon>
        <taxon>Agaricomycotina</taxon>
        <taxon>Agaricomycetes</taxon>
        <taxon>Agaricomycetidae</taxon>
        <taxon>Atheliales</taxon>
        <taxon>Atheliaceae</taxon>
        <taxon>Piloderma</taxon>
    </lineage>
</organism>
<reference evidence="1 2" key="1">
    <citation type="submission" date="2014-04" db="EMBL/GenBank/DDBJ databases">
        <authorList>
            <consortium name="DOE Joint Genome Institute"/>
            <person name="Kuo A."/>
            <person name="Tarkka M."/>
            <person name="Buscot F."/>
            <person name="Kohler A."/>
            <person name="Nagy L.G."/>
            <person name="Floudas D."/>
            <person name="Copeland A."/>
            <person name="Barry K.W."/>
            <person name="Cichocki N."/>
            <person name="Veneault-Fourrey C."/>
            <person name="LaButti K."/>
            <person name="Lindquist E.A."/>
            <person name="Lipzen A."/>
            <person name="Lundell T."/>
            <person name="Morin E."/>
            <person name="Murat C."/>
            <person name="Sun H."/>
            <person name="Tunlid A."/>
            <person name="Henrissat B."/>
            <person name="Grigoriev I.V."/>
            <person name="Hibbett D.S."/>
            <person name="Martin F."/>
            <person name="Nordberg H.P."/>
            <person name="Cantor M.N."/>
            <person name="Hua S.X."/>
        </authorList>
    </citation>
    <scope>NUCLEOTIDE SEQUENCE [LARGE SCALE GENOMIC DNA]</scope>
    <source>
        <strain evidence="1 2">F 1598</strain>
    </source>
</reference>